<evidence type="ECO:0000256" key="2">
    <source>
        <dbReference type="SAM" id="Phobius"/>
    </source>
</evidence>
<sequence length="382" mass="43207">MNIPSTSIPISRPDEDPPAYPGEPLPRQNDRPNSGNDGARELRETQPLLGRERRFRPASRTNRLHMPSIKWNRTTVAILVFFVLAIIIWVASLCEDCWYTCSIPEDAQILTFNQVIDPNVFRELSLRLDKGITGDVVVSTSRDPAQRDILIKASMRASTPTMLQFISHELHLTNGSYRRAESTIFMNMTESELNQALKRNCTRVNIDIIFPRYLTEYGIIEINSLYRGNVKVNYDREFLSDQLFIRSTSGNVALDYVIVRDELNVEARSGSIYAMAAVKRAVRMTASDTVQLISTSTSSSLDVTAVSLRGRAIVTSQRRFYGHFLIWSSQSRPELIGPSDYLVVTTSDNHTIEGFYTSNGWEPPRLPRLQVKGSSARLELRG</sequence>
<dbReference type="Proteomes" id="UP000703661">
    <property type="component" value="Unassembled WGS sequence"/>
</dbReference>
<feature type="region of interest" description="Disordered" evidence="1">
    <location>
        <begin position="1"/>
        <end position="56"/>
    </location>
</feature>
<keyword evidence="4" id="KW-1185">Reference proteome</keyword>
<name>A0A9P6MSW1_9FUNG</name>
<organism evidence="3 4">
    <name type="scientific">Entomortierella chlamydospora</name>
    <dbReference type="NCBI Taxonomy" id="101097"/>
    <lineage>
        <taxon>Eukaryota</taxon>
        <taxon>Fungi</taxon>
        <taxon>Fungi incertae sedis</taxon>
        <taxon>Mucoromycota</taxon>
        <taxon>Mortierellomycotina</taxon>
        <taxon>Mortierellomycetes</taxon>
        <taxon>Mortierellales</taxon>
        <taxon>Mortierellaceae</taxon>
        <taxon>Entomortierella</taxon>
    </lineage>
</organism>
<evidence type="ECO:0008006" key="5">
    <source>
        <dbReference type="Google" id="ProtNLM"/>
    </source>
</evidence>
<evidence type="ECO:0000313" key="3">
    <source>
        <dbReference type="EMBL" id="KAG0012269.1"/>
    </source>
</evidence>
<dbReference type="AlphaFoldDB" id="A0A9P6MSW1"/>
<reference evidence="3" key="1">
    <citation type="journal article" date="2020" name="Fungal Divers.">
        <title>Resolving the Mortierellaceae phylogeny through synthesis of multi-gene phylogenetics and phylogenomics.</title>
        <authorList>
            <person name="Vandepol N."/>
            <person name="Liber J."/>
            <person name="Desiro A."/>
            <person name="Na H."/>
            <person name="Kennedy M."/>
            <person name="Barry K."/>
            <person name="Grigoriev I.V."/>
            <person name="Miller A.N."/>
            <person name="O'Donnell K."/>
            <person name="Stajich J.E."/>
            <person name="Bonito G."/>
        </authorList>
    </citation>
    <scope>NUCLEOTIDE SEQUENCE</scope>
    <source>
        <strain evidence="3">NRRL 2769</strain>
    </source>
</reference>
<evidence type="ECO:0000313" key="4">
    <source>
        <dbReference type="Proteomes" id="UP000703661"/>
    </source>
</evidence>
<dbReference type="EMBL" id="JAAAID010001010">
    <property type="protein sequence ID" value="KAG0012269.1"/>
    <property type="molecule type" value="Genomic_DNA"/>
</dbReference>
<keyword evidence="2" id="KW-0472">Membrane</keyword>
<comment type="caution">
    <text evidence="3">The sequence shown here is derived from an EMBL/GenBank/DDBJ whole genome shotgun (WGS) entry which is preliminary data.</text>
</comment>
<proteinExistence type="predicted"/>
<keyword evidence="2" id="KW-0812">Transmembrane</keyword>
<evidence type="ECO:0000256" key="1">
    <source>
        <dbReference type="SAM" id="MobiDB-lite"/>
    </source>
</evidence>
<keyword evidence="2" id="KW-1133">Transmembrane helix</keyword>
<protein>
    <recommendedName>
        <fullName evidence="5">Adhesin domain-containing protein</fullName>
    </recommendedName>
</protein>
<gene>
    <name evidence="3" type="ORF">BGZ80_000090</name>
</gene>
<feature type="transmembrane region" description="Helical" evidence="2">
    <location>
        <begin position="71"/>
        <end position="91"/>
    </location>
</feature>
<accession>A0A9P6MSW1</accession>